<keyword evidence="6 13" id="KW-0812">Transmembrane</keyword>
<dbReference type="PANTHER" id="PTHR30529">
    <property type="entry name" value="CYTOCHROME B561"/>
    <property type="match status" value="1"/>
</dbReference>
<dbReference type="Proteomes" id="UP000219050">
    <property type="component" value="Chromosome"/>
</dbReference>
<proteinExistence type="inferred from homology"/>
<evidence type="ECO:0000256" key="2">
    <source>
        <dbReference type="ARBA" id="ARBA00004651"/>
    </source>
</evidence>
<evidence type="ECO:0000256" key="8">
    <source>
        <dbReference type="ARBA" id="ARBA00022982"/>
    </source>
</evidence>
<keyword evidence="16" id="KW-1185">Reference proteome</keyword>
<dbReference type="Pfam" id="PF04264">
    <property type="entry name" value="YceI"/>
    <property type="match status" value="1"/>
</dbReference>
<evidence type="ECO:0000256" key="13">
    <source>
        <dbReference type="SAM" id="Phobius"/>
    </source>
</evidence>
<dbReference type="PANTHER" id="PTHR30529:SF7">
    <property type="entry name" value="CYTOCHROME B561 BACTERIAL_NI-HYDROGENASE DOMAIN-CONTAINING PROTEIN"/>
    <property type="match status" value="1"/>
</dbReference>
<evidence type="ECO:0000313" key="16">
    <source>
        <dbReference type="Proteomes" id="UP000219050"/>
    </source>
</evidence>
<feature type="transmembrane region" description="Helical" evidence="13">
    <location>
        <begin position="207"/>
        <end position="225"/>
    </location>
</feature>
<evidence type="ECO:0000256" key="10">
    <source>
        <dbReference type="ARBA" id="ARBA00023004"/>
    </source>
</evidence>
<evidence type="ECO:0000256" key="3">
    <source>
        <dbReference type="ARBA" id="ARBA00022448"/>
    </source>
</evidence>
<feature type="transmembrane region" description="Helical" evidence="13">
    <location>
        <begin position="16"/>
        <end position="35"/>
    </location>
</feature>
<evidence type="ECO:0000256" key="7">
    <source>
        <dbReference type="ARBA" id="ARBA00022723"/>
    </source>
</evidence>
<dbReference type="GO" id="GO:0009055">
    <property type="term" value="F:electron transfer activity"/>
    <property type="evidence" value="ECO:0007669"/>
    <property type="project" value="InterPro"/>
</dbReference>
<dbReference type="InterPro" id="IPR011577">
    <property type="entry name" value="Cyt_b561_bac/Ni-Hgenase"/>
</dbReference>
<keyword evidence="11 13" id="KW-0472">Membrane</keyword>
<accession>A0A291LYB3</accession>
<dbReference type="KEGG" id="cmag:CBW24_06180"/>
<evidence type="ECO:0000256" key="9">
    <source>
        <dbReference type="ARBA" id="ARBA00022989"/>
    </source>
</evidence>
<feature type="transmembrane region" description="Helical" evidence="13">
    <location>
        <begin position="96"/>
        <end position="129"/>
    </location>
</feature>
<keyword evidence="8" id="KW-0249">Electron transport</keyword>
<evidence type="ECO:0000256" key="12">
    <source>
        <dbReference type="ARBA" id="ARBA00037975"/>
    </source>
</evidence>
<dbReference type="Gene3D" id="1.20.950.20">
    <property type="entry name" value="Transmembrane di-heme cytochromes, Chain C"/>
    <property type="match status" value="2"/>
</dbReference>
<dbReference type="Pfam" id="PF01292">
    <property type="entry name" value="Ni_hydr_CYTB"/>
    <property type="match status" value="1"/>
</dbReference>
<organism evidence="15 16">
    <name type="scientific">Pacificitalea manganoxidans</name>
    <dbReference type="NCBI Taxonomy" id="1411902"/>
    <lineage>
        <taxon>Bacteria</taxon>
        <taxon>Pseudomonadati</taxon>
        <taxon>Pseudomonadota</taxon>
        <taxon>Alphaproteobacteria</taxon>
        <taxon>Rhodobacterales</taxon>
        <taxon>Paracoccaceae</taxon>
        <taxon>Pacificitalea</taxon>
    </lineage>
</organism>
<comment type="cofactor">
    <cofactor evidence="1">
        <name>heme b</name>
        <dbReference type="ChEBI" id="CHEBI:60344"/>
    </cofactor>
</comment>
<dbReference type="OrthoDB" id="1247465at2"/>
<sequence>MPLTNSATRYGAGARLFHWLTAALILTLIPLGLIAERWSAETSDALAIKATLFSLHKTLGLTLFAVAVARILWALSQPRPAPLHPERRAETALADLVHWLLYGAIVLMPLSGWISHAATTGFAPIWWPFGQSLPFVPKSPALAHGFATLHWLFGWVLIGTLALHIAGALKHALIDRDATLPRMLRGTEAAPTTPAATTPTRHSRRPALAALLLWAVALGGGPLLATTGGSRATSDTGSTAPLDQVASDWQVMDGTLSITVAQFGSAVTGSFADWTAAITFAEEPVAGKNGAVDVTIAISSLTLGSVSDQAMGAEYFDAGAFPTARFTAPIRPDEAGGYVADGTLTLKGVDMPVTLPFALTLEGDRAQMVGQTTLDRRNFGIGDSQTNPDQLGFEVVVDVTLTAQRGADAGADAGTSEPGDGS</sequence>
<protein>
    <submittedName>
        <fullName evidence="15">Cytochrome</fullName>
    </submittedName>
</protein>
<comment type="similarity">
    <text evidence="12">Belongs to the cytochrome b561 family.</text>
</comment>
<dbReference type="InterPro" id="IPR016174">
    <property type="entry name" value="Di-haem_cyt_TM"/>
</dbReference>
<dbReference type="EMBL" id="CP021404">
    <property type="protein sequence ID" value="ATI41627.1"/>
    <property type="molecule type" value="Genomic_DNA"/>
</dbReference>
<reference evidence="15 16" key="1">
    <citation type="submission" date="2017-05" db="EMBL/GenBank/DDBJ databases">
        <title>Comparative genomic and metabolic analysis of manganese-oxidizing mechanisms in Celeribater manganoxidans DY25T: its adaption to the environment of polymetallic nodule.</title>
        <authorList>
            <person name="Wang X."/>
        </authorList>
    </citation>
    <scope>NUCLEOTIDE SEQUENCE [LARGE SCALE GENOMIC DNA]</scope>
    <source>
        <strain evidence="15 16">DY25</strain>
    </source>
</reference>
<dbReference type="InterPro" id="IPR036761">
    <property type="entry name" value="TTHA0802/YceI-like_sf"/>
</dbReference>
<dbReference type="GO" id="GO:0020037">
    <property type="term" value="F:heme binding"/>
    <property type="evidence" value="ECO:0007669"/>
    <property type="project" value="TreeGrafter"/>
</dbReference>
<dbReference type="RefSeq" id="WP_097373017.1">
    <property type="nucleotide sequence ID" value="NZ_CP021404.1"/>
</dbReference>
<dbReference type="InterPro" id="IPR007372">
    <property type="entry name" value="Lipid/polyisoprenoid-bd_YceI"/>
</dbReference>
<evidence type="ECO:0000256" key="1">
    <source>
        <dbReference type="ARBA" id="ARBA00001970"/>
    </source>
</evidence>
<feature type="transmembrane region" description="Helical" evidence="13">
    <location>
        <begin position="149"/>
        <end position="169"/>
    </location>
</feature>
<keyword evidence="10" id="KW-0408">Iron</keyword>
<keyword evidence="7" id="KW-0479">Metal-binding</keyword>
<name>A0A291LYB3_9RHOB</name>
<feature type="domain" description="Lipid/polyisoprenoid-binding YceI-like" evidence="14">
    <location>
        <begin position="248"/>
        <end position="404"/>
    </location>
</feature>
<dbReference type="Gene3D" id="2.40.128.110">
    <property type="entry name" value="Lipid/polyisoprenoid-binding, YceI-like"/>
    <property type="match status" value="1"/>
</dbReference>
<comment type="subcellular location">
    <subcellularLocation>
        <location evidence="2">Cell membrane</location>
        <topology evidence="2">Multi-pass membrane protein</topology>
    </subcellularLocation>
</comment>
<dbReference type="InterPro" id="IPR052168">
    <property type="entry name" value="Cytochrome_b561_oxidase"/>
</dbReference>
<keyword evidence="5" id="KW-0349">Heme</keyword>
<dbReference type="SUPFAM" id="SSF101874">
    <property type="entry name" value="YceI-like"/>
    <property type="match status" value="1"/>
</dbReference>
<keyword evidence="9 13" id="KW-1133">Transmembrane helix</keyword>
<evidence type="ECO:0000259" key="14">
    <source>
        <dbReference type="SMART" id="SM00867"/>
    </source>
</evidence>
<gene>
    <name evidence="15" type="ORF">CBW24_06180</name>
</gene>
<evidence type="ECO:0000256" key="5">
    <source>
        <dbReference type="ARBA" id="ARBA00022617"/>
    </source>
</evidence>
<feature type="transmembrane region" description="Helical" evidence="13">
    <location>
        <begin position="55"/>
        <end position="75"/>
    </location>
</feature>
<dbReference type="GO" id="GO:0022904">
    <property type="term" value="P:respiratory electron transport chain"/>
    <property type="evidence" value="ECO:0007669"/>
    <property type="project" value="InterPro"/>
</dbReference>
<dbReference type="SUPFAM" id="SSF81342">
    <property type="entry name" value="Transmembrane di-heme cytochromes"/>
    <property type="match status" value="1"/>
</dbReference>
<dbReference type="GO" id="GO:0005886">
    <property type="term" value="C:plasma membrane"/>
    <property type="evidence" value="ECO:0007669"/>
    <property type="project" value="UniProtKB-SubCell"/>
</dbReference>
<keyword evidence="4" id="KW-1003">Cell membrane</keyword>
<evidence type="ECO:0000256" key="6">
    <source>
        <dbReference type="ARBA" id="ARBA00022692"/>
    </source>
</evidence>
<dbReference type="AlphaFoldDB" id="A0A291LYB3"/>
<dbReference type="GO" id="GO:0046872">
    <property type="term" value="F:metal ion binding"/>
    <property type="evidence" value="ECO:0007669"/>
    <property type="project" value="UniProtKB-KW"/>
</dbReference>
<evidence type="ECO:0000256" key="4">
    <source>
        <dbReference type="ARBA" id="ARBA00022475"/>
    </source>
</evidence>
<evidence type="ECO:0000256" key="11">
    <source>
        <dbReference type="ARBA" id="ARBA00023136"/>
    </source>
</evidence>
<keyword evidence="3" id="KW-0813">Transport</keyword>
<dbReference type="SMART" id="SM00867">
    <property type="entry name" value="YceI"/>
    <property type="match status" value="1"/>
</dbReference>
<evidence type="ECO:0000313" key="15">
    <source>
        <dbReference type="EMBL" id="ATI41627.1"/>
    </source>
</evidence>